<dbReference type="PANTHER" id="PTHR13414">
    <property type="entry name" value="HUEL-CATION TRANSPORTER"/>
    <property type="match status" value="1"/>
</dbReference>
<dbReference type="GO" id="GO:0016020">
    <property type="term" value="C:membrane"/>
    <property type="evidence" value="ECO:0007669"/>
    <property type="project" value="UniProtKB-SubCell"/>
</dbReference>
<evidence type="ECO:0000313" key="10">
    <source>
        <dbReference type="EMBL" id="RMZ56661.1"/>
    </source>
</evidence>
<dbReference type="InterPro" id="IPR027469">
    <property type="entry name" value="Cation_efflux_TMD_sf"/>
</dbReference>
<comment type="subcellular location">
    <subcellularLocation>
        <location evidence="1">Membrane</location>
        <topology evidence="1">Multi-pass membrane protein</topology>
    </subcellularLocation>
</comment>
<reference evidence="10" key="4">
    <citation type="submission" date="2018-11" db="EMBL/GenBank/DDBJ databases">
        <title>Characterization of plant carbon substrate utilization by Auxenochlorella protothecoides.</title>
        <authorList>
            <person name="Vogler B.W."/>
            <person name="Starkenburg S.R."/>
            <person name="Sudasinghe N."/>
            <person name="Schambach J.Y."/>
            <person name="Rollin J.A."/>
            <person name="Pattathil S."/>
            <person name="Barry A.N."/>
        </authorList>
    </citation>
    <scope>NUCLEOTIDE SEQUENCE [LARGE SCALE GENOMIC DNA]</scope>
    <source>
        <strain evidence="10">UTEX 25</strain>
    </source>
</reference>
<reference evidence="10" key="3">
    <citation type="submission" date="2018-10" db="EMBL/GenBank/DDBJ databases">
        <authorList>
            <person name="Hovde B."/>
            <person name="Zhang X."/>
        </authorList>
    </citation>
    <scope>NUCLEOTIDE SEQUENCE [LARGE SCALE GENOMIC DNA]</scope>
    <source>
        <strain evidence="10">UTEX 25</strain>
    </source>
</reference>
<dbReference type="AlphaFoldDB" id="A0A087SKK0"/>
<evidence type="ECO:0000256" key="5">
    <source>
        <dbReference type="ARBA" id="ARBA00023136"/>
    </source>
</evidence>
<dbReference type="KEGG" id="apro:F751_4747"/>
<evidence type="ECO:0000256" key="3">
    <source>
        <dbReference type="ARBA" id="ARBA00022692"/>
    </source>
</evidence>
<evidence type="ECO:0000256" key="7">
    <source>
        <dbReference type="SAM" id="Phobius"/>
    </source>
</evidence>
<dbReference type="InterPro" id="IPR058533">
    <property type="entry name" value="Cation_efflux_TM"/>
</dbReference>
<protein>
    <submittedName>
        <fullName evidence="9">Metal tolerance protein C4</fullName>
    </submittedName>
</protein>
<organism evidence="9 11">
    <name type="scientific">Auxenochlorella protothecoides</name>
    <name type="common">Green microalga</name>
    <name type="synonym">Chlorella protothecoides</name>
    <dbReference type="NCBI Taxonomy" id="3075"/>
    <lineage>
        <taxon>Eukaryota</taxon>
        <taxon>Viridiplantae</taxon>
        <taxon>Chlorophyta</taxon>
        <taxon>core chlorophytes</taxon>
        <taxon>Trebouxiophyceae</taxon>
        <taxon>Chlorellales</taxon>
        <taxon>Chlorellaceae</taxon>
        <taxon>Auxenochlorella</taxon>
    </lineage>
</organism>
<dbReference type="Pfam" id="PF01545">
    <property type="entry name" value="Cation_efflux"/>
    <property type="match status" value="1"/>
</dbReference>
<reference evidence="9 11" key="1">
    <citation type="journal article" date="2014" name="BMC Genomics">
        <title>Oil accumulation mechanisms of the oleaginous microalga Chlorella protothecoides revealed through its genome, transcriptomes, and proteomes.</title>
        <authorList>
            <person name="Gao C."/>
            <person name="Wang Y."/>
            <person name="Shen Y."/>
            <person name="Yan D."/>
            <person name="He X."/>
            <person name="Dai J."/>
            <person name="Wu Q."/>
        </authorList>
    </citation>
    <scope>NUCLEOTIDE SEQUENCE [LARGE SCALE GENOMIC DNA]</scope>
    <source>
        <strain evidence="9 11">0710</strain>
    </source>
</reference>
<evidence type="ECO:0000256" key="4">
    <source>
        <dbReference type="ARBA" id="ARBA00022989"/>
    </source>
</evidence>
<dbReference type="eggNOG" id="KOG2802">
    <property type="taxonomic scope" value="Eukaryota"/>
</dbReference>
<keyword evidence="2" id="KW-0813">Transport</keyword>
<dbReference type="STRING" id="3075.A0A087SKK0"/>
<gene>
    <name evidence="10" type="ORF">APUTEX25_002750</name>
    <name evidence="9" type="ORF">F751_4747</name>
</gene>
<feature type="region of interest" description="Disordered" evidence="6">
    <location>
        <begin position="112"/>
        <end position="135"/>
    </location>
</feature>
<dbReference type="GO" id="GO:0008324">
    <property type="term" value="F:monoatomic cation transmembrane transporter activity"/>
    <property type="evidence" value="ECO:0007669"/>
    <property type="project" value="InterPro"/>
</dbReference>
<dbReference type="GO" id="GO:0006882">
    <property type="term" value="P:intracellular zinc ion homeostasis"/>
    <property type="evidence" value="ECO:0007669"/>
    <property type="project" value="TreeGrafter"/>
</dbReference>
<evidence type="ECO:0000313" key="11">
    <source>
        <dbReference type="Proteomes" id="UP000028924"/>
    </source>
</evidence>
<evidence type="ECO:0000256" key="6">
    <source>
        <dbReference type="SAM" id="MobiDB-lite"/>
    </source>
</evidence>
<feature type="transmembrane region" description="Helical" evidence="7">
    <location>
        <begin position="141"/>
        <end position="162"/>
    </location>
</feature>
<evidence type="ECO:0000256" key="1">
    <source>
        <dbReference type="ARBA" id="ARBA00004141"/>
    </source>
</evidence>
<sequence>MRRSASRLLQLTKFLEAETAVMTPALGLGRCARPAGPPHLGPRASFSSLIHRPPAQPGTTGRLLPTRQMPGFQRLPCRVACSTSSSAAAFPPPNRNLTSSASSWWTSLKSREEEDSLDTRVAPEAPPSTGPTEAHKREMHAVNVAVAVNITIMIAKLGAWFVTSSGALLAETMHSMADVMNQLLLRAGLHLSRRAPTKQHPYGFHKEKYIYALMSAVGIFCLGAGAAVVHGIQSLFDPPQLENMVWSLGVLAASCAAEVYSLRIALQNIRIGAKEQGQTFWGFLRRGRDPTTAAVFAEDAGAVAGLVIAGTATYCSWVTGLAYYDAIGSISVGLLMGGIAMALIRNNMRFLRGQAMDPETHGRIVKHLVEDPVVLNVIDPKSEEMGDGVYRFKAEIQWSGDIIVRRYLREHGRAKVYDGIRAQACSLEDKEGRTALEEDMDQAMMSFGRGVIRTVGEEIDRLESELKAMVPGLVYVDLETDKGRAEKAMAQASIAVMAPLSTVLRPTDPEAP</sequence>
<proteinExistence type="predicted"/>
<evidence type="ECO:0000313" key="12">
    <source>
        <dbReference type="Proteomes" id="UP000279271"/>
    </source>
</evidence>
<feature type="region of interest" description="Disordered" evidence="6">
    <location>
        <begin position="46"/>
        <end position="67"/>
    </location>
</feature>
<dbReference type="GO" id="GO:0005783">
    <property type="term" value="C:endoplasmic reticulum"/>
    <property type="evidence" value="ECO:0007669"/>
    <property type="project" value="TreeGrafter"/>
</dbReference>
<feature type="transmembrane region" description="Helical" evidence="7">
    <location>
        <begin position="326"/>
        <end position="344"/>
    </location>
</feature>
<dbReference type="Gene3D" id="1.20.1510.10">
    <property type="entry name" value="Cation efflux protein transmembrane domain"/>
    <property type="match status" value="1"/>
</dbReference>
<keyword evidence="5 7" id="KW-0472">Membrane</keyword>
<dbReference type="RefSeq" id="XP_011399150.1">
    <property type="nucleotide sequence ID" value="XM_011400848.1"/>
</dbReference>
<dbReference type="PANTHER" id="PTHR13414:SF9">
    <property type="entry name" value="PROTON-COUPLED ZINC ANTIPORTER SLC30A9, MITOCHONDRIAL"/>
    <property type="match status" value="1"/>
</dbReference>
<accession>A0A087SKK0</accession>
<keyword evidence="11" id="KW-1185">Reference proteome</keyword>
<dbReference type="EMBL" id="KL662127">
    <property type="protein sequence ID" value="KFM26254.1"/>
    <property type="molecule type" value="Genomic_DNA"/>
</dbReference>
<name>A0A087SKK0_AUXPR</name>
<evidence type="ECO:0000313" key="9">
    <source>
        <dbReference type="EMBL" id="KFM26254.1"/>
    </source>
</evidence>
<dbReference type="SUPFAM" id="SSF161111">
    <property type="entry name" value="Cation efflux protein transmembrane domain-like"/>
    <property type="match status" value="1"/>
</dbReference>
<dbReference type="InterPro" id="IPR040177">
    <property type="entry name" value="SLC30A9"/>
</dbReference>
<dbReference type="GeneID" id="23616138"/>
<keyword evidence="3 7" id="KW-0812">Transmembrane</keyword>
<dbReference type="EMBL" id="QOKY01000135">
    <property type="protein sequence ID" value="RMZ56661.1"/>
    <property type="molecule type" value="Genomic_DNA"/>
</dbReference>
<evidence type="ECO:0000256" key="2">
    <source>
        <dbReference type="ARBA" id="ARBA00022448"/>
    </source>
</evidence>
<feature type="transmembrane region" description="Helical" evidence="7">
    <location>
        <begin position="244"/>
        <end position="266"/>
    </location>
</feature>
<keyword evidence="4 7" id="KW-1133">Transmembrane helix</keyword>
<dbReference type="InterPro" id="IPR002524">
    <property type="entry name" value="Cation_efflux"/>
</dbReference>
<dbReference type="Proteomes" id="UP000028924">
    <property type="component" value="Unassembled WGS sequence"/>
</dbReference>
<dbReference type="NCBIfam" id="TIGR01297">
    <property type="entry name" value="CDF"/>
    <property type="match status" value="1"/>
</dbReference>
<feature type="domain" description="Cation efflux protein transmembrane" evidence="8">
    <location>
        <begin position="144"/>
        <end position="349"/>
    </location>
</feature>
<dbReference type="Proteomes" id="UP000279271">
    <property type="component" value="Unassembled WGS sequence"/>
</dbReference>
<evidence type="ECO:0000259" key="8">
    <source>
        <dbReference type="Pfam" id="PF01545"/>
    </source>
</evidence>
<dbReference type="OrthoDB" id="435980at2759"/>
<reference evidence="12" key="2">
    <citation type="journal article" date="2018" name="Algal Res.">
        <title>Characterization of plant carbon substrate utilization by Auxenochlorella protothecoides.</title>
        <authorList>
            <person name="Vogler B.W."/>
            <person name="Starkenburg S.R."/>
            <person name="Sudasinghe N."/>
            <person name="Schambach J.Y."/>
            <person name="Rollin J.A."/>
            <person name="Pattathil S."/>
            <person name="Barry A.N."/>
        </authorList>
    </citation>
    <scope>NUCLEOTIDE SEQUENCE [LARGE SCALE GENOMIC DNA]</scope>
    <source>
        <strain evidence="12">UTEX 25</strain>
    </source>
</reference>
<dbReference type="GO" id="GO:0006829">
    <property type="term" value="P:zinc ion transport"/>
    <property type="evidence" value="ECO:0007669"/>
    <property type="project" value="InterPro"/>
</dbReference>
<feature type="transmembrane region" description="Helical" evidence="7">
    <location>
        <begin position="209"/>
        <end position="232"/>
    </location>
</feature>